<evidence type="ECO:0000313" key="2">
    <source>
        <dbReference type="EMBL" id="GFG84763.1"/>
    </source>
</evidence>
<sequence>MPALLDPQAVRLAVAASVRHTDTDYDVLLMAGVGREAARLRVHDHVEDVLANWRSRHLR</sequence>
<dbReference type="Pfam" id="PF10056">
    <property type="entry name" value="DUF2293"/>
    <property type="match status" value="1"/>
</dbReference>
<comment type="caution">
    <text evidence="2">The sequence shown here is derived from an EMBL/GenBank/DDBJ whole genome shotgun (WGS) entry which is preliminary data.</text>
</comment>
<organism evidence="2 3">
    <name type="scientific">Mycolicibacter algericus</name>
    <name type="common">Mycobacterium algericum</name>
    <dbReference type="NCBI Taxonomy" id="1288388"/>
    <lineage>
        <taxon>Bacteria</taxon>
        <taxon>Bacillati</taxon>
        <taxon>Actinomycetota</taxon>
        <taxon>Actinomycetes</taxon>
        <taxon>Mycobacteriales</taxon>
        <taxon>Mycobacteriaceae</taxon>
        <taxon>Mycolicibacter</taxon>
    </lineage>
</organism>
<reference evidence="2 3" key="1">
    <citation type="journal article" date="2019" name="Emerg. Microbes Infect.">
        <title>Comprehensive subspecies identification of 175 nontuberculous mycobacteria species based on 7547 genomic profiles.</title>
        <authorList>
            <person name="Matsumoto Y."/>
            <person name="Kinjo T."/>
            <person name="Motooka D."/>
            <person name="Nabeya D."/>
            <person name="Jung N."/>
            <person name="Uechi K."/>
            <person name="Horii T."/>
            <person name="Iida T."/>
            <person name="Fujita J."/>
            <person name="Nakamura S."/>
        </authorList>
    </citation>
    <scope>NUCLEOTIDE SEQUENCE [LARGE SCALE GENOMIC DNA]</scope>
    <source>
        <strain evidence="2 3">JCM 30723</strain>
    </source>
</reference>
<proteinExistence type="predicted"/>
<dbReference type="EMBL" id="BLKY01000001">
    <property type="protein sequence ID" value="GFG84763.1"/>
    <property type="molecule type" value="Genomic_DNA"/>
</dbReference>
<protein>
    <recommendedName>
        <fullName evidence="1">DUF2293 domain-containing protein</fullName>
    </recommendedName>
</protein>
<accession>A0A7I9Y8F0</accession>
<feature type="domain" description="DUF2293" evidence="1">
    <location>
        <begin position="8"/>
        <end position="54"/>
    </location>
</feature>
<name>A0A7I9Y8F0_MYCAL</name>
<dbReference type="AlphaFoldDB" id="A0A7I9Y8F0"/>
<evidence type="ECO:0000259" key="1">
    <source>
        <dbReference type="Pfam" id="PF10056"/>
    </source>
</evidence>
<gene>
    <name evidence="2" type="ORF">MALGJ_14390</name>
</gene>
<dbReference type="Proteomes" id="UP000465305">
    <property type="component" value="Unassembled WGS sequence"/>
</dbReference>
<dbReference type="InterPro" id="IPR018744">
    <property type="entry name" value="DUF2293"/>
</dbReference>
<evidence type="ECO:0000313" key="3">
    <source>
        <dbReference type="Proteomes" id="UP000465305"/>
    </source>
</evidence>